<name>A0A1R3KP24_9ROSI</name>
<gene>
    <name evidence="1" type="ORF">COLO4_06084</name>
</gene>
<reference evidence="2" key="1">
    <citation type="submission" date="2013-09" db="EMBL/GenBank/DDBJ databases">
        <title>Corchorus olitorius genome sequencing.</title>
        <authorList>
            <person name="Alam M."/>
            <person name="Haque M.S."/>
            <person name="Islam M.S."/>
            <person name="Emdad E.M."/>
            <person name="Islam M.M."/>
            <person name="Ahmed B."/>
            <person name="Halim A."/>
            <person name="Hossen Q.M.M."/>
            <person name="Hossain M.Z."/>
            <person name="Ahmed R."/>
            <person name="Khan M.M."/>
            <person name="Islam R."/>
            <person name="Rashid M.M."/>
            <person name="Khan S.A."/>
            <person name="Rahman M.S."/>
            <person name="Alam M."/>
            <person name="Yahiya A.S."/>
            <person name="Khan M.S."/>
            <person name="Azam M.S."/>
            <person name="Haque T."/>
            <person name="Lashkar M.Z.H."/>
            <person name="Akhand A.I."/>
            <person name="Morshed G."/>
            <person name="Roy S."/>
            <person name="Uddin K.S."/>
            <person name="Rabeya T."/>
            <person name="Hossain A.S."/>
            <person name="Chowdhury A."/>
            <person name="Snigdha A.R."/>
            <person name="Mortoza M.S."/>
            <person name="Matin S.A."/>
            <person name="Hoque S.M.E."/>
            <person name="Islam M.K."/>
            <person name="Roy D.K."/>
            <person name="Haider R."/>
            <person name="Moosa M.M."/>
            <person name="Elias S.M."/>
            <person name="Hasan A.M."/>
            <person name="Jahan S."/>
            <person name="Shafiuddin M."/>
            <person name="Mahmood N."/>
            <person name="Shommy N.S."/>
        </authorList>
    </citation>
    <scope>NUCLEOTIDE SEQUENCE [LARGE SCALE GENOMIC DNA]</scope>
    <source>
        <strain evidence="2">cv. O-4</strain>
    </source>
</reference>
<comment type="caution">
    <text evidence="1">The sequence shown here is derived from an EMBL/GenBank/DDBJ whole genome shotgun (WGS) entry which is preliminary data.</text>
</comment>
<organism evidence="1 2">
    <name type="scientific">Corchorus olitorius</name>
    <dbReference type="NCBI Taxonomy" id="93759"/>
    <lineage>
        <taxon>Eukaryota</taxon>
        <taxon>Viridiplantae</taxon>
        <taxon>Streptophyta</taxon>
        <taxon>Embryophyta</taxon>
        <taxon>Tracheophyta</taxon>
        <taxon>Spermatophyta</taxon>
        <taxon>Magnoliopsida</taxon>
        <taxon>eudicotyledons</taxon>
        <taxon>Gunneridae</taxon>
        <taxon>Pentapetalae</taxon>
        <taxon>rosids</taxon>
        <taxon>malvids</taxon>
        <taxon>Malvales</taxon>
        <taxon>Malvaceae</taxon>
        <taxon>Grewioideae</taxon>
        <taxon>Apeibeae</taxon>
        <taxon>Corchorus</taxon>
    </lineage>
</organism>
<dbReference type="AlphaFoldDB" id="A0A1R3KP24"/>
<keyword evidence="2" id="KW-1185">Reference proteome</keyword>
<evidence type="ECO:0000313" key="2">
    <source>
        <dbReference type="Proteomes" id="UP000187203"/>
    </source>
</evidence>
<proteinExistence type="predicted"/>
<sequence length="80" mass="8964">MGEDMRGMTGTRTVVVGENMGVLSEAEVHLLLEKGVKSGEPGLNNGIERRKRRNSDDVFIMLLQLGIELVFILSHEWNHC</sequence>
<dbReference type="EMBL" id="AWUE01012605">
    <property type="protein sequence ID" value="OMP08832.1"/>
    <property type="molecule type" value="Genomic_DNA"/>
</dbReference>
<accession>A0A1R3KP24</accession>
<evidence type="ECO:0000313" key="1">
    <source>
        <dbReference type="EMBL" id="OMP08832.1"/>
    </source>
</evidence>
<protein>
    <submittedName>
        <fullName evidence="1">Uncharacterized protein</fullName>
    </submittedName>
</protein>
<dbReference type="Proteomes" id="UP000187203">
    <property type="component" value="Unassembled WGS sequence"/>
</dbReference>